<sequence length="136" mass="14966">MTTNIKAQERLREVINSGNFHLFKELVAPKAIDHDPAPGQALGPEGFQQFFTELHSAFPDLQVNIEQMVSDEDNIAIAYTMTGTQQGTFMGFAPTGKGVRIRGVQIGRFEDGKLIERWGSTDQLGILQQLGYAPSA</sequence>
<evidence type="ECO:0000313" key="2">
    <source>
        <dbReference type="Proteomes" id="UP000612362"/>
    </source>
</evidence>
<accession>A0A8J3MR73</accession>
<dbReference type="EMBL" id="BNJF01000001">
    <property type="protein sequence ID" value="GHO45642.1"/>
    <property type="molecule type" value="Genomic_DNA"/>
</dbReference>
<protein>
    <recommendedName>
        <fullName evidence="3">Ester cyclase</fullName>
    </recommendedName>
</protein>
<reference evidence="1" key="1">
    <citation type="submission" date="2020-10" db="EMBL/GenBank/DDBJ databases">
        <title>Taxonomic study of unclassified bacteria belonging to the class Ktedonobacteria.</title>
        <authorList>
            <person name="Yabe S."/>
            <person name="Wang C.M."/>
            <person name="Zheng Y."/>
            <person name="Sakai Y."/>
            <person name="Cavaletti L."/>
            <person name="Monciardini P."/>
            <person name="Donadio S."/>
        </authorList>
    </citation>
    <scope>NUCLEOTIDE SEQUENCE</scope>
    <source>
        <strain evidence="1">SOSP1-1</strain>
    </source>
</reference>
<dbReference type="Pfam" id="PF07366">
    <property type="entry name" value="SnoaL"/>
    <property type="match status" value="1"/>
</dbReference>
<proteinExistence type="predicted"/>
<dbReference type="GO" id="GO:0030638">
    <property type="term" value="P:polyketide metabolic process"/>
    <property type="evidence" value="ECO:0007669"/>
    <property type="project" value="InterPro"/>
</dbReference>
<dbReference type="InterPro" id="IPR032710">
    <property type="entry name" value="NTF2-like_dom_sf"/>
</dbReference>
<dbReference type="AlphaFoldDB" id="A0A8J3MR73"/>
<dbReference type="Gene3D" id="3.10.450.50">
    <property type="match status" value="1"/>
</dbReference>
<name>A0A8J3MR73_9CHLR</name>
<keyword evidence="2" id="KW-1185">Reference proteome</keyword>
<dbReference type="PANTHER" id="PTHR38436">
    <property type="entry name" value="POLYKETIDE CYCLASE SNOAL-LIKE DOMAIN"/>
    <property type="match status" value="1"/>
</dbReference>
<dbReference type="Proteomes" id="UP000612362">
    <property type="component" value="Unassembled WGS sequence"/>
</dbReference>
<comment type="caution">
    <text evidence="1">The sequence shown here is derived from an EMBL/GenBank/DDBJ whole genome shotgun (WGS) entry which is preliminary data.</text>
</comment>
<evidence type="ECO:0000313" key="1">
    <source>
        <dbReference type="EMBL" id="GHO45642.1"/>
    </source>
</evidence>
<dbReference type="PANTHER" id="PTHR38436:SF1">
    <property type="entry name" value="ESTER CYCLASE"/>
    <property type="match status" value="1"/>
</dbReference>
<dbReference type="RefSeq" id="WP_220194955.1">
    <property type="nucleotide sequence ID" value="NZ_BNJF01000001.1"/>
</dbReference>
<dbReference type="SUPFAM" id="SSF54427">
    <property type="entry name" value="NTF2-like"/>
    <property type="match status" value="1"/>
</dbReference>
<organism evidence="1 2">
    <name type="scientific">Ktedonospora formicarum</name>
    <dbReference type="NCBI Taxonomy" id="2778364"/>
    <lineage>
        <taxon>Bacteria</taxon>
        <taxon>Bacillati</taxon>
        <taxon>Chloroflexota</taxon>
        <taxon>Ktedonobacteria</taxon>
        <taxon>Ktedonobacterales</taxon>
        <taxon>Ktedonobacteraceae</taxon>
        <taxon>Ktedonospora</taxon>
    </lineage>
</organism>
<evidence type="ECO:0008006" key="3">
    <source>
        <dbReference type="Google" id="ProtNLM"/>
    </source>
</evidence>
<dbReference type="InterPro" id="IPR009959">
    <property type="entry name" value="Cyclase_SnoaL-like"/>
</dbReference>
<gene>
    <name evidence="1" type="ORF">KSX_38050</name>
</gene>